<proteinExistence type="predicted"/>
<dbReference type="Gene3D" id="3.30.457.10">
    <property type="entry name" value="Copper amine oxidase-like, N-terminal domain"/>
    <property type="match status" value="1"/>
</dbReference>
<evidence type="ECO:0000259" key="2">
    <source>
        <dbReference type="SMART" id="SM00646"/>
    </source>
</evidence>
<protein>
    <recommendedName>
        <fullName evidence="2">MurNAc-LAA domain-containing protein</fullName>
    </recommendedName>
</protein>
<accession>A0A7R7EKL1</accession>
<dbReference type="GO" id="GO:0008745">
    <property type="term" value="F:N-acetylmuramoyl-L-alanine amidase activity"/>
    <property type="evidence" value="ECO:0007669"/>
    <property type="project" value="InterPro"/>
</dbReference>
<dbReference type="Gene3D" id="3.40.630.40">
    <property type="entry name" value="Zn-dependent exopeptidases"/>
    <property type="match status" value="1"/>
</dbReference>
<organism evidence="3 4">
    <name type="scientific">Anaeromicropila herbilytica</name>
    <dbReference type="NCBI Taxonomy" id="2785025"/>
    <lineage>
        <taxon>Bacteria</taxon>
        <taxon>Bacillati</taxon>
        <taxon>Bacillota</taxon>
        <taxon>Clostridia</taxon>
        <taxon>Lachnospirales</taxon>
        <taxon>Lachnospiraceae</taxon>
        <taxon>Anaeromicropila</taxon>
    </lineage>
</organism>
<dbReference type="KEGG" id="ahb:bsdtb5_15960"/>
<gene>
    <name evidence="3" type="ORF">bsdtb5_15960</name>
</gene>
<dbReference type="CDD" id="cd02696">
    <property type="entry name" value="MurNAc-LAA"/>
    <property type="match status" value="1"/>
</dbReference>
<feature type="domain" description="MurNAc-LAA" evidence="2">
    <location>
        <begin position="342"/>
        <end position="460"/>
    </location>
</feature>
<dbReference type="PANTHER" id="PTHR30404:SF0">
    <property type="entry name" value="N-ACETYLMURAMOYL-L-ALANINE AMIDASE AMIC"/>
    <property type="match status" value="1"/>
</dbReference>
<dbReference type="GO" id="GO:0009253">
    <property type="term" value="P:peptidoglycan catabolic process"/>
    <property type="evidence" value="ECO:0007669"/>
    <property type="project" value="InterPro"/>
</dbReference>
<dbReference type="Pfam" id="PF01520">
    <property type="entry name" value="Amidase_3"/>
    <property type="match status" value="1"/>
</dbReference>
<evidence type="ECO:0000313" key="4">
    <source>
        <dbReference type="Proteomes" id="UP000595897"/>
    </source>
</evidence>
<evidence type="ECO:0000256" key="1">
    <source>
        <dbReference type="ARBA" id="ARBA00022801"/>
    </source>
</evidence>
<dbReference type="PANTHER" id="PTHR30404">
    <property type="entry name" value="N-ACETYLMURAMOYL-L-ALANINE AMIDASE"/>
    <property type="match status" value="1"/>
</dbReference>
<dbReference type="EMBL" id="AP024169">
    <property type="protein sequence ID" value="BCN30301.1"/>
    <property type="molecule type" value="Genomic_DNA"/>
</dbReference>
<dbReference type="InterPro" id="IPR002508">
    <property type="entry name" value="MurNAc-LAA_cat"/>
</dbReference>
<dbReference type="GO" id="GO:0030288">
    <property type="term" value="C:outer membrane-bounded periplasmic space"/>
    <property type="evidence" value="ECO:0007669"/>
    <property type="project" value="TreeGrafter"/>
</dbReference>
<dbReference type="SUPFAM" id="SSF53187">
    <property type="entry name" value="Zn-dependent exopeptidases"/>
    <property type="match status" value="1"/>
</dbReference>
<evidence type="ECO:0000313" key="3">
    <source>
        <dbReference type="EMBL" id="BCN30301.1"/>
    </source>
</evidence>
<keyword evidence="4" id="KW-1185">Reference proteome</keyword>
<reference evidence="3 4" key="1">
    <citation type="submission" date="2020-11" db="EMBL/GenBank/DDBJ databases">
        <title>Draft genome sequencing of a Lachnospiraceae strain isolated from anoxic soil subjected to BSD treatment.</title>
        <authorList>
            <person name="Uek A."/>
            <person name="Tonouchi A."/>
        </authorList>
    </citation>
    <scope>NUCLEOTIDE SEQUENCE [LARGE SCALE GENOMIC DNA]</scope>
    <source>
        <strain evidence="3 4">TB5</strain>
    </source>
</reference>
<dbReference type="InterPro" id="IPR050695">
    <property type="entry name" value="N-acetylmuramoyl_amidase_3"/>
</dbReference>
<dbReference type="SMART" id="SM00646">
    <property type="entry name" value="Ami_3"/>
    <property type="match status" value="1"/>
</dbReference>
<dbReference type="RefSeq" id="WP_271715533.1">
    <property type="nucleotide sequence ID" value="NZ_AP024169.1"/>
</dbReference>
<dbReference type="SUPFAM" id="SSF55383">
    <property type="entry name" value="Copper amine oxidase, domain N"/>
    <property type="match status" value="1"/>
</dbReference>
<sequence>MKKYIAILSVFLVFILPITAEASSNLIIKYNGKTISYQGAQLKVTYNGTDVNLDSTPGILQNNTALFSYQDLFIKSGIGATGNYNKSTKTITIELNGKKILMKLGSKTATVNGVKKNMTLAPVQVTYKKANKTKILVPSRFVAENLGLTYSWYSKTGTVAIENTTITPTVSQNDPSEDEWNTITIPKTDSNMNVLESKDDYWNRQYILTLQGDYTAVLNNSNITVEDGTRATVTVQLNALGNTEVIIKTNIIRGFEVQDNSSSIIVTVKPPKDIYPTIVVLDAGHGGNQPGTLGEYYGNELIEKEVTLDLVLKAKNYFDNDSKIKVYYTRLTDTGVSLTDRVKMANEVDADLFLSVHIDASPTNLDAAGTTIYYSSKKDQLASSGLTSSKFAGIVSSHLVEAVGSTDRGINKKSLQVLNQTVMPAVLIETAFISNENDVDILRSEDNRDAIGASIYDAILETIESYPRN</sequence>
<name>A0A7R7EKL1_9FIRM</name>
<dbReference type="InterPro" id="IPR012854">
    <property type="entry name" value="Cu_amine_oxidase-like_N"/>
</dbReference>
<dbReference type="AlphaFoldDB" id="A0A7R7EKL1"/>
<dbReference type="Pfam" id="PF07833">
    <property type="entry name" value="Cu_amine_oxidN1"/>
    <property type="match status" value="1"/>
</dbReference>
<keyword evidence="1" id="KW-0378">Hydrolase</keyword>
<dbReference type="Proteomes" id="UP000595897">
    <property type="component" value="Chromosome"/>
</dbReference>
<dbReference type="InterPro" id="IPR036582">
    <property type="entry name" value="Mao_N_sf"/>
</dbReference>